<dbReference type="OrthoDB" id="6077193at2"/>
<dbReference type="HOGENOM" id="CLU_1418854_0_0_6"/>
<protein>
    <recommendedName>
        <fullName evidence="3">Lipoprotein</fullName>
    </recommendedName>
</protein>
<gene>
    <name evidence="1" type="ORF">S7S_12955</name>
</gene>
<dbReference type="EMBL" id="CP004387">
    <property type="protein sequence ID" value="AJD49003.1"/>
    <property type="molecule type" value="Genomic_DNA"/>
</dbReference>
<dbReference type="PROSITE" id="PS51257">
    <property type="entry name" value="PROKAR_LIPOPROTEIN"/>
    <property type="match status" value="1"/>
</dbReference>
<proteinExistence type="predicted"/>
<keyword evidence="2" id="KW-1185">Reference proteome</keyword>
<evidence type="ECO:0000313" key="1">
    <source>
        <dbReference type="EMBL" id="AJD49003.1"/>
    </source>
</evidence>
<dbReference type="RefSeq" id="WP_008738511.1">
    <property type="nucleotide sequence ID" value="NZ_CP004387.1"/>
</dbReference>
<sequence>MMLRPVLACTLAATLVACGGDSSDDTRTYINGYIESADTEVIAVNDDINAFLSSTCDRKTFLYQAAVVTPGNDRFDPSEWSLVFSATPDIAGTREFSGNDTDMPLRLHTAYVAEAKQNGSSCTITEEQGETFRPIDGFIEFNGYGDAEFTLLMRRELADGSLTGTTVQVQGCWLISNDRRQCQQSASTTEL</sequence>
<accession>A0A0B4XRG4</accession>
<name>A0A0B4XRG4_9GAMM</name>
<reference evidence="1 2" key="1">
    <citation type="journal article" date="2012" name="J. Bacteriol.">
        <title>Genome sequence of an alkane-degrading bacterium, Alcanivorax pacificus type strain W11-5, isolated from deep sea sediment.</title>
        <authorList>
            <person name="Lai Q."/>
            <person name="Shao Z."/>
        </authorList>
    </citation>
    <scope>NUCLEOTIDE SEQUENCE [LARGE SCALE GENOMIC DNA]</scope>
    <source>
        <strain evidence="1 2">W11-5</strain>
    </source>
</reference>
<dbReference type="Proteomes" id="UP000006764">
    <property type="component" value="Chromosome"/>
</dbReference>
<dbReference type="AlphaFoldDB" id="A0A0B4XRG4"/>
<dbReference type="KEGG" id="apac:S7S_12955"/>
<organism evidence="1 2">
    <name type="scientific">Isoalcanivorax pacificus W11-5</name>
    <dbReference type="NCBI Taxonomy" id="391936"/>
    <lineage>
        <taxon>Bacteria</taxon>
        <taxon>Pseudomonadati</taxon>
        <taxon>Pseudomonadota</taxon>
        <taxon>Gammaproteobacteria</taxon>
        <taxon>Oceanospirillales</taxon>
        <taxon>Alcanivoracaceae</taxon>
        <taxon>Isoalcanivorax</taxon>
    </lineage>
</organism>
<evidence type="ECO:0000313" key="2">
    <source>
        <dbReference type="Proteomes" id="UP000006764"/>
    </source>
</evidence>
<evidence type="ECO:0008006" key="3">
    <source>
        <dbReference type="Google" id="ProtNLM"/>
    </source>
</evidence>